<dbReference type="AlphaFoldDB" id="A0A5C4LRK6"/>
<dbReference type="GO" id="GO:0010181">
    <property type="term" value="F:FMN binding"/>
    <property type="evidence" value="ECO:0007669"/>
    <property type="project" value="InterPro"/>
</dbReference>
<dbReference type="Gene3D" id="3.40.50.360">
    <property type="match status" value="1"/>
</dbReference>
<dbReference type="InterPro" id="IPR029039">
    <property type="entry name" value="Flavoprotein-like_sf"/>
</dbReference>
<protein>
    <submittedName>
        <fullName evidence="2">Flavodoxin family protein</fullName>
    </submittedName>
</protein>
<evidence type="ECO:0000313" key="2">
    <source>
        <dbReference type="EMBL" id="TNC19336.1"/>
    </source>
</evidence>
<name>A0A5C4LRK6_9PSEU</name>
<evidence type="ECO:0000313" key="3">
    <source>
        <dbReference type="Proteomes" id="UP000305546"/>
    </source>
</evidence>
<dbReference type="OrthoDB" id="3253043at2"/>
<reference evidence="2 3" key="1">
    <citation type="submission" date="2019-06" db="EMBL/GenBank/DDBJ databases">
        <title>Amycolatopsis alkalitolerans sp. nov., isolated from Gastrodia elata Blume.</title>
        <authorList>
            <person name="Narsing Rao M.P."/>
            <person name="Li W.J."/>
        </authorList>
    </citation>
    <scope>NUCLEOTIDE SEQUENCE [LARGE SCALE GENOMIC DNA]</scope>
    <source>
        <strain evidence="2 3">SYSUP0005</strain>
    </source>
</reference>
<accession>A0A5C4LRK6</accession>
<dbReference type="PROSITE" id="PS50902">
    <property type="entry name" value="FLAVODOXIN_LIKE"/>
    <property type="match status" value="1"/>
</dbReference>
<dbReference type="InterPro" id="IPR008254">
    <property type="entry name" value="Flavodoxin/NO_synth"/>
</dbReference>
<evidence type="ECO:0000259" key="1">
    <source>
        <dbReference type="PROSITE" id="PS50902"/>
    </source>
</evidence>
<dbReference type="SUPFAM" id="SSF52218">
    <property type="entry name" value="Flavoproteins"/>
    <property type="match status" value="1"/>
</dbReference>
<sequence length="172" mass="18148">MRILVVYESMFGSTEQVARAIADGLAPVTQAEVVNVDDAPADLAGVDLLVVGGPTHVHGMSRASTRQSAADRSKEGVRSRERGMREWLDSLGRAPEGLRAAVFDTRVDKARWVTGSAAAGAAKLLRRKHFELVAEPESFLVTGADVAELVGGELARARDWGGALASTPVAKG</sequence>
<feature type="domain" description="Flavodoxin-like" evidence="1">
    <location>
        <begin position="3"/>
        <end position="165"/>
    </location>
</feature>
<comment type="caution">
    <text evidence="2">The sequence shown here is derived from an EMBL/GenBank/DDBJ whole genome shotgun (WGS) entry which is preliminary data.</text>
</comment>
<dbReference type="Proteomes" id="UP000305546">
    <property type="component" value="Unassembled WGS sequence"/>
</dbReference>
<dbReference type="Pfam" id="PF00258">
    <property type="entry name" value="Flavodoxin_1"/>
    <property type="match status" value="1"/>
</dbReference>
<keyword evidence="3" id="KW-1185">Reference proteome</keyword>
<dbReference type="RefSeq" id="WP_139100642.1">
    <property type="nucleotide sequence ID" value="NZ_VDFW01000052.1"/>
</dbReference>
<gene>
    <name evidence="2" type="ORF">FG385_32500</name>
</gene>
<proteinExistence type="predicted"/>
<dbReference type="PROSITE" id="PS00201">
    <property type="entry name" value="FLAVODOXIN"/>
    <property type="match status" value="1"/>
</dbReference>
<organism evidence="2 3">
    <name type="scientific">Amycolatopsis alkalitolerans</name>
    <dbReference type="NCBI Taxonomy" id="2547244"/>
    <lineage>
        <taxon>Bacteria</taxon>
        <taxon>Bacillati</taxon>
        <taxon>Actinomycetota</taxon>
        <taxon>Actinomycetes</taxon>
        <taxon>Pseudonocardiales</taxon>
        <taxon>Pseudonocardiaceae</taxon>
        <taxon>Amycolatopsis</taxon>
    </lineage>
</organism>
<dbReference type="InterPro" id="IPR001226">
    <property type="entry name" value="Flavodoxin_CS"/>
</dbReference>
<dbReference type="EMBL" id="VDFW01000052">
    <property type="protein sequence ID" value="TNC19336.1"/>
    <property type="molecule type" value="Genomic_DNA"/>
</dbReference>
<dbReference type="GO" id="GO:0009055">
    <property type="term" value="F:electron transfer activity"/>
    <property type="evidence" value="ECO:0007669"/>
    <property type="project" value="InterPro"/>
</dbReference>